<keyword evidence="4" id="KW-0804">Transcription</keyword>
<evidence type="ECO:0000256" key="2">
    <source>
        <dbReference type="ARBA" id="ARBA00022840"/>
    </source>
</evidence>
<proteinExistence type="predicted"/>
<evidence type="ECO:0000313" key="6">
    <source>
        <dbReference type="EMBL" id="VAW24604.1"/>
    </source>
</evidence>
<evidence type="ECO:0000256" key="4">
    <source>
        <dbReference type="ARBA" id="ARBA00023163"/>
    </source>
</evidence>
<protein>
    <recommendedName>
        <fullName evidence="5">Sigma-54 factor interaction domain-containing protein</fullName>
    </recommendedName>
</protein>
<evidence type="ECO:0000256" key="3">
    <source>
        <dbReference type="ARBA" id="ARBA00023015"/>
    </source>
</evidence>
<dbReference type="Pfam" id="PF25601">
    <property type="entry name" value="AAA_lid_14"/>
    <property type="match status" value="1"/>
</dbReference>
<dbReference type="GO" id="GO:0006355">
    <property type="term" value="P:regulation of DNA-templated transcription"/>
    <property type="evidence" value="ECO:0007669"/>
    <property type="project" value="InterPro"/>
</dbReference>
<dbReference type="GO" id="GO:0043565">
    <property type="term" value="F:sequence-specific DNA binding"/>
    <property type="evidence" value="ECO:0007669"/>
    <property type="project" value="InterPro"/>
</dbReference>
<dbReference type="AlphaFoldDB" id="A0A3B0UXE4"/>
<dbReference type="InterPro" id="IPR002197">
    <property type="entry name" value="HTH_Fis"/>
</dbReference>
<dbReference type="Gene3D" id="1.10.8.60">
    <property type="match status" value="1"/>
</dbReference>
<dbReference type="PRINTS" id="PR01590">
    <property type="entry name" value="HTHFIS"/>
</dbReference>
<accession>A0A3B0UXE4</accession>
<dbReference type="InterPro" id="IPR009057">
    <property type="entry name" value="Homeodomain-like_sf"/>
</dbReference>
<keyword evidence="1" id="KW-0547">Nucleotide-binding</keyword>
<dbReference type="SUPFAM" id="SSF46689">
    <property type="entry name" value="Homeodomain-like"/>
    <property type="match status" value="1"/>
</dbReference>
<dbReference type="Gene3D" id="1.10.10.60">
    <property type="entry name" value="Homeodomain-like"/>
    <property type="match status" value="1"/>
</dbReference>
<dbReference type="InterPro" id="IPR025944">
    <property type="entry name" value="Sigma_54_int_dom_CS"/>
</dbReference>
<dbReference type="InterPro" id="IPR058031">
    <property type="entry name" value="AAA_lid_NorR"/>
</dbReference>
<dbReference type="PROSITE" id="PS50045">
    <property type="entry name" value="SIGMA54_INTERACT_4"/>
    <property type="match status" value="1"/>
</dbReference>
<dbReference type="Pfam" id="PF02954">
    <property type="entry name" value="HTH_8"/>
    <property type="match status" value="1"/>
</dbReference>
<keyword evidence="2" id="KW-0067">ATP-binding</keyword>
<dbReference type="InterPro" id="IPR002078">
    <property type="entry name" value="Sigma_54_int"/>
</dbReference>
<feature type="non-terminal residue" evidence="6">
    <location>
        <position position="1"/>
    </location>
</feature>
<keyword evidence="3" id="KW-0805">Transcription regulation</keyword>
<dbReference type="PROSITE" id="PS00688">
    <property type="entry name" value="SIGMA54_INTERACT_3"/>
    <property type="match status" value="1"/>
</dbReference>
<dbReference type="EMBL" id="UOER01000282">
    <property type="protein sequence ID" value="VAW24604.1"/>
    <property type="molecule type" value="Genomic_DNA"/>
</dbReference>
<evidence type="ECO:0000259" key="5">
    <source>
        <dbReference type="PROSITE" id="PS50045"/>
    </source>
</evidence>
<feature type="domain" description="Sigma-54 factor interaction" evidence="5">
    <location>
        <begin position="1"/>
        <end position="24"/>
    </location>
</feature>
<sequence>KYLINYNWPGNIRELKNLIERLVLLATNGIISKNLLPLTITQPSIKKAFSNTLGQPLDKTVANLEISLISNALNTTNNNKTKAAKLLGLPVSTLRTKMDKYGL</sequence>
<reference evidence="6" key="1">
    <citation type="submission" date="2018-06" db="EMBL/GenBank/DDBJ databases">
        <authorList>
            <person name="Zhirakovskaya E."/>
        </authorList>
    </citation>
    <scope>NUCLEOTIDE SEQUENCE</scope>
</reference>
<gene>
    <name evidence="6" type="ORF">MNBD_BACTEROID04-1239</name>
</gene>
<dbReference type="PANTHER" id="PTHR32071">
    <property type="entry name" value="TRANSCRIPTIONAL REGULATORY PROTEIN"/>
    <property type="match status" value="1"/>
</dbReference>
<dbReference type="GO" id="GO:0005524">
    <property type="term" value="F:ATP binding"/>
    <property type="evidence" value="ECO:0007669"/>
    <property type="project" value="UniProtKB-KW"/>
</dbReference>
<name>A0A3B0UXE4_9ZZZZ</name>
<evidence type="ECO:0000256" key="1">
    <source>
        <dbReference type="ARBA" id="ARBA00022741"/>
    </source>
</evidence>
<organism evidence="6">
    <name type="scientific">hydrothermal vent metagenome</name>
    <dbReference type="NCBI Taxonomy" id="652676"/>
    <lineage>
        <taxon>unclassified sequences</taxon>
        <taxon>metagenomes</taxon>
        <taxon>ecological metagenomes</taxon>
    </lineage>
</organism>